<organism evidence="2 3">
    <name type="scientific">Polarella glacialis</name>
    <name type="common">Dinoflagellate</name>
    <dbReference type="NCBI Taxonomy" id="89957"/>
    <lineage>
        <taxon>Eukaryota</taxon>
        <taxon>Sar</taxon>
        <taxon>Alveolata</taxon>
        <taxon>Dinophyceae</taxon>
        <taxon>Suessiales</taxon>
        <taxon>Suessiaceae</taxon>
        <taxon>Polarella</taxon>
    </lineage>
</organism>
<evidence type="ECO:0000313" key="3">
    <source>
        <dbReference type="Proteomes" id="UP000654075"/>
    </source>
</evidence>
<comment type="caution">
    <text evidence="2">The sequence shown here is derived from an EMBL/GenBank/DDBJ whole genome shotgun (WGS) entry which is preliminary data.</text>
</comment>
<feature type="region of interest" description="Disordered" evidence="1">
    <location>
        <begin position="213"/>
        <end position="297"/>
    </location>
</feature>
<proteinExistence type="predicted"/>
<keyword evidence="3" id="KW-1185">Reference proteome</keyword>
<evidence type="ECO:0008006" key="4">
    <source>
        <dbReference type="Google" id="ProtNLM"/>
    </source>
</evidence>
<accession>A0A813HHP3</accession>
<reference evidence="2" key="1">
    <citation type="submission" date="2021-02" db="EMBL/GenBank/DDBJ databases">
        <authorList>
            <person name="Dougan E. K."/>
            <person name="Rhodes N."/>
            <person name="Thang M."/>
            <person name="Chan C."/>
        </authorList>
    </citation>
    <scope>NUCLEOTIDE SEQUENCE</scope>
</reference>
<dbReference type="OrthoDB" id="422417at2759"/>
<evidence type="ECO:0000313" key="2">
    <source>
        <dbReference type="EMBL" id="CAE8637697.1"/>
    </source>
</evidence>
<name>A0A813HHP3_POLGL</name>
<dbReference type="EMBL" id="CAJNNV010031749">
    <property type="protein sequence ID" value="CAE8637697.1"/>
    <property type="molecule type" value="Genomic_DNA"/>
</dbReference>
<sequence length="297" mass="31667">MEQVLSDFKLTFVKEERGLRSLQRGWRTPDPSPIRKGLPKCAATNIEFLVRTTPHNSKPSSHDEDEDFETRAPVWARIRTPSPYMRDNHNQPCLLPPALPAYCFVVPGPPWSCLPCNSSAYGRGACGKAADGADLSSPGRSISLASMSTEEGTEPLLSLGSLGHPYNCATGCKYANKPRGCKDGSACDHCHLCEWRRPPAPIPPASLMEYAAPDASRGNRASRRSVAWGRAAKGGARGEVSHRAGAPGENKGPGGFGAALSEAVPGAINKGRKSQDDLKGRHVKSESRVKACVGIGA</sequence>
<feature type="compositionally biased region" description="Basic and acidic residues" evidence="1">
    <location>
        <begin position="273"/>
        <end position="289"/>
    </location>
</feature>
<protein>
    <recommendedName>
        <fullName evidence="4">C3H1-type domain-containing protein</fullName>
    </recommendedName>
</protein>
<gene>
    <name evidence="2" type="ORF">PGLA1383_LOCUS53026</name>
</gene>
<evidence type="ECO:0000256" key="1">
    <source>
        <dbReference type="SAM" id="MobiDB-lite"/>
    </source>
</evidence>
<dbReference type="Proteomes" id="UP000654075">
    <property type="component" value="Unassembled WGS sequence"/>
</dbReference>
<dbReference type="AlphaFoldDB" id="A0A813HHP3"/>